<proteinExistence type="predicted"/>
<evidence type="ECO:0000313" key="2">
    <source>
        <dbReference type="EMBL" id="PSR88609.1"/>
    </source>
</evidence>
<feature type="compositionally biased region" description="Polar residues" evidence="1">
    <location>
        <begin position="83"/>
        <end position="97"/>
    </location>
</feature>
<reference evidence="2 3" key="1">
    <citation type="journal article" date="2018" name="Mycol. Prog.">
        <title>Coniella lustricola, a new species from submerged detritus.</title>
        <authorList>
            <person name="Raudabaugh D.B."/>
            <person name="Iturriaga T."/>
            <person name="Carver A."/>
            <person name="Mondo S."/>
            <person name="Pangilinan J."/>
            <person name="Lipzen A."/>
            <person name="He G."/>
            <person name="Amirebrahimi M."/>
            <person name="Grigoriev I.V."/>
            <person name="Miller A.N."/>
        </authorList>
    </citation>
    <scope>NUCLEOTIDE SEQUENCE [LARGE SCALE GENOMIC DNA]</scope>
    <source>
        <strain evidence="2 3">B22-T-1</strain>
    </source>
</reference>
<name>A0A2T3AA73_9PEZI</name>
<accession>A0A2T3AA73</accession>
<protein>
    <submittedName>
        <fullName evidence="2">Uncharacterized protein</fullName>
    </submittedName>
</protein>
<feature type="region of interest" description="Disordered" evidence="1">
    <location>
        <begin position="59"/>
        <end position="97"/>
    </location>
</feature>
<sequence>MQSGLCDLSLASAGRFALVGRLALAGWLAFAGPVTPDLNLLVHDGPSYKESVSQKSVTLSSAAASPKQREGGIRSLLWPSKPSGASSDSNATSNHWHSNSLKESDLRLRQWHYWMQSTLDDSLLVPNKTDWNLDGEDGDCPQKGSLYCFATALHNGKSLQSLHETHL</sequence>
<organism evidence="2 3">
    <name type="scientific">Coniella lustricola</name>
    <dbReference type="NCBI Taxonomy" id="2025994"/>
    <lineage>
        <taxon>Eukaryota</taxon>
        <taxon>Fungi</taxon>
        <taxon>Dikarya</taxon>
        <taxon>Ascomycota</taxon>
        <taxon>Pezizomycotina</taxon>
        <taxon>Sordariomycetes</taxon>
        <taxon>Sordariomycetidae</taxon>
        <taxon>Diaporthales</taxon>
        <taxon>Schizoparmaceae</taxon>
        <taxon>Coniella</taxon>
    </lineage>
</organism>
<gene>
    <name evidence="2" type="ORF">BD289DRAFT_229782</name>
</gene>
<dbReference type="InParanoid" id="A0A2T3AA73"/>
<evidence type="ECO:0000256" key="1">
    <source>
        <dbReference type="SAM" id="MobiDB-lite"/>
    </source>
</evidence>
<dbReference type="EMBL" id="KZ678426">
    <property type="protein sequence ID" value="PSR88609.1"/>
    <property type="molecule type" value="Genomic_DNA"/>
</dbReference>
<dbReference type="Proteomes" id="UP000241462">
    <property type="component" value="Unassembled WGS sequence"/>
</dbReference>
<keyword evidence="3" id="KW-1185">Reference proteome</keyword>
<evidence type="ECO:0000313" key="3">
    <source>
        <dbReference type="Proteomes" id="UP000241462"/>
    </source>
</evidence>
<dbReference type="AlphaFoldDB" id="A0A2T3AA73"/>